<evidence type="ECO:0000313" key="2">
    <source>
        <dbReference type="EMBL" id="AEN98707.1"/>
    </source>
</evidence>
<dbReference type="EMBL" id="CP002461">
    <property type="protein sequence ID" value="AEN98707.1"/>
    <property type="molecule type" value="Genomic_DNA"/>
</dbReference>
<reference evidence="2 3" key="1">
    <citation type="journal article" date="2011" name="Microb. Cell Fact.">
        <title>Genomic analysis reveals Lactobacillus sanfranciscensis as stable element in traditional sourdoughs.</title>
        <authorList>
            <person name="Vogel R.F."/>
            <person name="Pavlovic M."/>
            <person name="Ehrmann M.A."/>
            <person name="Wiezer A."/>
            <person name="Liesegang H."/>
            <person name="Offschanka S."/>
            <person name="Voget S."/>
            <person name="Angelov A."/>
            <person name="Bocker G."/>
            <person name="Liebl W."/>
        </authorList>
    </citation>
    <scope>NUCLEOTIDE SEQUENCE [LARGE SCALE GENOMIC DNA]</scope>
    <source>
        <strain evidence="2 3">TMW 1.1304</strain>
    </source>
</reference>
<keyword evidence="1" id="KW-1133">Transmembrane helix</keyword>
<dbReference type="KEGG" id="lsn:LSA_02480"/>
<dbReference type="Proteomes" id="UP000001285">
    <property type="component" value="Chromosome"/>
</dbReference>
<evidence type="ECO:0000313" key="3">
    <source>
        <dbReference type="Proteomes" id="UP000001285"/>
    </source>
</evidence>
<keyword evidence="1" id="KW-0812">Transmembrane</keyword>
<name>G2KVA9_FRUST</name>
<gene>
    <name evidence="2" type="ordered locus">LSA_02480</name>
</gene>
<accession>G2KVA9</accession>
<dbReference type="HOGENOM" id="CLU_2666567_0_0_9"/>
<dbReference type="AlphaFoldDB" id="G2KVA9"/>
<dbReference type="Pfam" id="PF16935">
    <property type="entry name" value="Hol_Tox"/>
    <property type="match status" value="1"/>
</dbReference>
<dbReference type="InterPro" id="IPR031616">
    <property type="entry name" value="BsrE-like"/>
</dbReference>
<organism evidence="2 3">
    <name type="scientific">Fructilactobacillus sanfranciscensis (strain TMW 1.1304)</name>
    <name type="common">Lactobacillus sanfranciscensis</name>
    <dbReference type="NCBI Taxonomy" id="714313"/>
    <lineage>
        <taxon>Bacteria</taxon>
        <taxon>Bacillati</taxon>
        <taxon>Bacillota</taxon>
        <taxon>Bacilli</taxon>
        <taxon>Lactobacillales</taxon>
        <taxon>Lactobacillaceae</taxon>
        <taxon>Fructilactobacillus</taxon>
    </lineage>
</organism>
<feature type="transmembrane region" description="Helical" evidence="1">
    <location>
        <begin position="47"/>
        <end position="73"/>
    </location>
</feature>
<sequence>MWKPYFIPRIKPQHDIITFARSFMGGGCFLEMRWFQRAILQKGLRPVSVYQALMLALAFAAFVITLLTFIFTFCA</sequence>
<protein>
    <submittedName>
        <fullName evidence="2">Uncharacterized protein</fullName>
    </submittedName>
</protein>
<proteinExistence type="predicted"/>
<evidence type="ECO:0000256" key="1">
    <source>
        <dbReference type="SAM" id="Phobius"/>
    </source>
</evidence>
<keyword evidence="3" id="KW-1185">Reference proteome</keyword>
<keyword evidence="1" id="KW-0472">Membrane</keyword>